<dbReference type="GO" id="GO:0019698">
    <property type="term" value="P:D-galacturonate catabolic process"/>
    <property type="evidence" value="ECO:0007669"/>
    <property type="project" value="TreeGrafter"/>
</dbReference>
<evidence type="ECO:0000256" key="5">
    <source>
        <dbReference type="ARBA" id="ARBA00020555"/>
    </source>
</evidence>
<dbReference type="PANTHER" id="PTHR30068:SF4">
    <property type="entry name" value="URONATE ISOMERASE"/>
    <property type="match status" value="1"/>
</dbReference>
<evidence type="ECO:0000256" key="3">
    <source>
        <dbReference type="ARBA" id="ARBA00008397"/>
    </source>
</evidence>
<gene>
    <name evidence="7" type="ORF">BKP66_03245</name>
</gene>
<dbReference type="PANTHER" id="PTHR30068">
    <property type="entry name" value="URONATE ISOMERASE"/>
    <property type="match status" value="1"/>
</dbReference>
<evidence type="ECO:0000256" key="2">
    <source>
        <dbReference type="ARBA" id="ARBA00004892"/>
    </source>
</evidence>
<dbReference type="EC" id="5.3.1.12" evidence="4"/>
<sequence>MKAFMGDDFLLDSKTAVKLYREYAEKMPIIDYHCHLSPKEIYENKTFATITEAWLYGDHYKWRIMRANGIEERCITGNASDEEKFFAWAKTVPMAIGNPLYSWTHLELQRWFGIYDLLNEKTAAEIWKKPNELLQGEGFGARDRHHAELIQDLHHTKPQL</sequence>
<comment type="pathway">
    <text evidence="2">Carbohydrate metabolism; pentose and glucuronate interconversion.</text>
</comment>
<dbReference type="EMBL" id="MOEA01000001">
    <property type="protein sequence ID" value="OIK22605.1"/>
    <property type="molecule type" value="Genomic_DNA"/>
</dbReference>
<evidence type="ECO:0000256" key="6">
    <source>
        <dbReference type="ARBA" id="ARBA00023235"/>
    </source>
</evidence>
<dbReference type="Proteomes" id="UP000180036">
    <property type="component" value="Unassembled WGS sequence"/>
</dbReference>
<organism evidence="7 8">
    <name type="scientific">Bacillus amyloliquefaciens</name>
    <name type="common">Bacillus velezensis</name>
    <dbReference type="NCBI Taxonomy" id="1390"/>
    <lineage>
        <taxon>Bacteria</taxon>
        <taxon>Bacillati</taxon>
        <taxon>Bacillota</taxon>
        <taxon>Bacilli</taxon>
        <taxon>Bacillales</taxon>
        <taxon>Bacillaceae</taxon>
        <taxon>Bacillus</taxon>
        <taxon>Bacillus amyloliquefaciens group</taxon>
    </lineage>
</organism>
<evidence type="ECO:0000256" key="1">
    <source>
        <dbReference type="ARBA" id="ARBA00001165"/>
    </source>
</evidence>
<dbReference type="GO" id="GO:0008880">
    <property type="term" value="F:glucuronate isomerase activity"/>
    <property type="evidence" value="ECO:0007669"/>
    <property type="project" value="UniProtKB-EC"/>
</dbReference>
<dbReference type="InterPro" id="IPR003766">
    <property type="entry name" value="Uronate_isomerase"/>
</dbReference>
<accession>A0AAP7N9G2</accession>
<protein>
    <recommendedName>
        <fullName evidence="5">Uronate isomerase</fullName>
        <ecNumber evidence="4">5.3.1.12</ecNumber>
    </recommendedName>
</protein>
<dbReference type="AlphaFoldDB" id="A0AAP7N9G2"/>
<comment type="caution">
    <text evidence="7">The sequence shown here is derived from an EMBL/GenBank/DDBJ whole genome shotgun (WGS) entry which is preliminary data.</text>
</comment>
<dbReference type="Gene3D" id="3.20.20.140">
    <property type="entry name" value="Metal-dependent hydrolases"/>
    <property type="match status" value="1"/>
</dbReference>
<dbReference type="Pfam" id="PF02614">
    <property type="entry name" value="UxaC"/>
    <property type="match status" value="1"/>
</dbReference>
<comment type="catalytic activity">
    <reaction evidence="1">
        <text>D-glucuronate = D-fructuronate</text>
        <dbReference type="Rhea" id="RHEA:13049"/>
        <dbReference type="ChEBI" id="CHEBI:58720"/>
        <dbReference type="ChEBI" id="CHEBI:59863"/>
        <dbReference type="EC" id="5.3.1.12"/>
    </reaction>
</comment>
<evidence type="ECO:0000256" key="4">
    <source>
        <dbReference type="ARBA" id="ARBA00012546"/>
    </source>
</evidence>
<dbReference type="InterPro" id="IPR032466">
    <property type="entry name" value="Metal_Hydrolase"/>
</dbReference>
<dbReference type="Gene3D" id="1.10.2020.10">
    <property type="entry name" value="uronate isomerase, domain 2, chain A"/>
    <property type="match status" value="1"/>
</dbReference>
<comment type="similarity">
    <text evidence="3">Belongs to the metallo-dependent hydrolases superfamily. Uronate isomerase family.</text>
</comment>
<evidence type="ECO:0000313" key="8">
    <source>
        <dbReference type="Proteomes" id="UP000180036"/>
    </source>
</evidence>
<evidence type="ECO:0000313" key="7">
    <source>
        <dbReference type="EMBL" id="OIK22605.1"/>
    </source>
</evidence>
<dbReference type="SUPFAM" id="SSF51556">
    <property type="entry name" value="Metallo-dependent hydrolases"/>
    <property type="match status" value="1"/>
</dbReference>
<keyword evidence="6 7" id="KW-0413">Isomerase</keyword>
<reference evidence="7 8" key="1">
    <citation type="submission" date="2016-10" db="EMBL/GenBank/DDBJ databases">
        <authorList>
            <person name="Marach S."/>
            <person name="Prathuangwong S."/>
            <person name="Takikawa Y."/>
            <person name="Dohra H."/>
        </authorList>
    </citation>
    <scope>NUCLEOTIDE SEQUENCE [LARGE SCALE GENOMIC DNA]</scope>
    <source>
        <strain evidence="7 8">K2</strain>
    </source>
</reference>
<name>A0AAP7N9G2_BACAM</name>
<proteinExistence type="inferred from homology"/>
<dbReference type="GO" id="GO:0042840">
    <property type="term" value="P:D-glucuronate catabolic process"/>
    <property type="evidence" value="ECO:0007669"/>
    <property type="project" value="TreeGrafter"/>
</dbReference>